<dbReference type="SUPFAM" id="SSF141371">
    <property type="entry name" value="PilZ domain-like"/>
    <property type="match status" value="1"/>
</dbReference>
<name>A0ABM7XC43_9BACT</name>
<protein>
    <recommendedName>
        <fullName evidence="2">PilZ domain-containing protein</fullName>
    </recommendedName>
</protein>
<dbReference type="InterPro" id="IPR011990">
    <property type="entry name" value="TPR-like_helical_dom_sf"/>
</dbReference>
<evidence type="ECO:0000313" key="4">
    <source>
        <dbReference type="Proteomes" id="UP001162734"/>
    </source>
</evidence>
<dbReference type="PROSITE" id="PS50005">
    <property type="entry name" value="TPR"/>
    <property type="match status" value="1"/>
</dbReference>
<organism evidence="3 4">
    <name type="scientific">Anaeromyxobacter paludicola</name>
    <dbReference type="NCBI Taxonomy" id="2918171"/>
    <lineage>
        <taxon>Bacteria</taxon>
        <taxon>Pseudomonadati</taxon>
        <taxon>Myxococcota</taxon>
        <taxon>Myxococcia</taxon>
        <taxon>Myxococcales</taxon>
        <taxon>Cystobacterineae</taxon>
        <taxon>Anaeromyxobacteraceae</taxon>
        <taxon>Anaeromyxobacter</taxon>
    </lineage>
</organism>
<dbReference type="Gene3D" id="2.40.10.220">
    <property type="entry name" value="predicted glycosyltransferase like domains"/>
    <property type="match status" value="1"/>
</dbReference>
<dbReference type="Gene3D" id="1.25.40.10">
    <property type="entry name" value="Tetratricopeptide repeat domain"/>
    <property type="match status" value="1"/>
</dbReference>
<feature type="domain" description="PilZ" evidence="2">
    <location>
        <begin position="9"/>
        <end position="96"/>
    </location>
</feature>
<dbReference type="Proteomes" id="UP001162734">
    <property type="component" value="Chromosome"/>
</dbReference>
<feature type="repeat" description="TPR" evidence="1">
    <location>
        <begin position="243"/>
        <end position="276"/>
    </location>
</feature>
<gene>
    <name evidence="3" type="ORF">AMPC_24850</name>
</gene>
<dbReference type="RefSeq" id="WP_248341519.1">
    <property type="nucleotide sequence ID" value="NZ_AP025592.1"/>
</dbReference>
<keyword evidence="4" id="KW-1185">Reference proteome</keyword>
<evidence type="ECO:0000259" key="2">
    <source>
        <dbReference type="Pfam" id="PF07238"/>
    </source>
</evidence>
<dbReference type="InterPro" id="IPR019734">
    <property type="entry name" value="TPR_rpt"/>
</dbReference>
<evidence type="ECO:0000256" key="1">
    <source>
        <dbReference type="PROSITE-ProRule" id="PRU00339"/>
    </source>
</evidence>
<accession>A0ABM7XC43</accession>
<dbReference type="EMBL" id="AP025592">
    <property type="protein sequence ID" value="BDG09372.1"/>
    <property type="molecule type" value="Genomic_DNA"/>
</dbReference>
<dbReference type="InterPro" id="IPR009875">
    <property type="entry name" value="PilZ_domain"/>
</dbReference>
<dbReference type="Pfam" id="PF07238">
    <property type="entry name" value="PilZ"/>
    <property type="match status" value="1"/>
</dbReference>
<evidence type="ECO:0000313" key="3">
    <source>
        <dbReference type="EMBL" id="BDG09372.1"/>
    </source>
</evidence>
<sequence>MGRFIINPRRAPRVPARLRVRVAASGAEFQAETRDLGPGGCLMVAPRVIAPGVPLRLVIEDVALPELLRVTGGAVWGAHDERARVGVAFAPNQAHDPGVWFRRFLEKNPQIAARVAHVPQSLDDRTRLYLLEAPDLLELRPDELAVLSGFVEGMTVGELIEDDRERSRDRVRAIFALLERRALTVSPRGDVWTGGGAARARPSELRASPPTLLRASAEAVPLPEAGNGFTAPAPRGAERSAAAQSELDLGRRLGAAGKYADALVHLRRALALSPRDPDIAVLIGQYAFKDRRVS</sequence>
<reference evidence="4" key="1">
    <citation type="journal article" date="2022" name="Int. J. Syst. Evol. Microbiol.">
        <title>Anaeromyxobacter oryzae sp. nov., Anaeromyxobacter diazotrophicus sp. nov. and Anaeromyxobacter paludicola sp. nov., isolated from paddy soils.</title>
        <authorList>
            <person name="Itoh H."/>
            <person name="Xu Z."/>
            <person name="Mise K."/>
            <person name="Masuda Y."/>
            <person name="Ushijima N."/>
            <person name="Hayakawa C."/>
            <person name="Shiratori Y."/>
            <person name="Senoo K."/>
        </authorList>
    </citation>
    <scope>NUCLEOTIDE SEQUENCE [LARGE SCALE GENOMIC DNA]</scope>
    <source>
        <strain evidence="4">Red630</strain>
    </source>
</reference>
<proteinExistence type="predicted"/>
<keyword evidence="1" id="KW-0802">TPR repeat</keyword>